<dbReference type="SUPFAM" id="SSF75169">
    <property type="entry name" value="DsrEFH-like"/>
    <property type="match status" value="1"/>
</dbReference>
<sequence length="625" mass="67421">MKTGTFTGFDLDIREPGIAWFQFNSPERLNGMTTGIKRDLIEAVTQAQMDNNVRVLVFTGTGRAFCAGDDLKAYGGVDLGGEALVDPIPGGHDNALGTYNGLRTISQALNTAVRNIDKLTICALNGIAIQTGFSLALSCDFRIAADTARMGSATLRFGLLPDEGGQHLLVQTLGVAKTLDFIMRKRIIDAAEAHDLGLVHEVVAAKDLEHHTMALAKELAEGPQVAMRLLKRSIYNAAELSWPAALDEIAAKTAITDHHPDAAEGVKAFNQKRTPEFNACSANDIALITINRPDRMNALNEEVIVGLQQAWQRFEDSTDRVAVLHAAGDRAFSVGADVKNPPKEMWQGVPSVGAINNKPIIAAVHGWCIGGAYCIVQMCDLVVASETTVFKYPEAQLGFTGGLIASAVARIPHKVAMEFMTLGEDFDAPRAQAVGMVNKVVPAGTELAEALAWAEVLAKSAPLVLQTVKQFSLATLNKSPAEAAAIARDQLLTVRSSEDGQEGGHGEYIDIAPKSAEQIQLVLDTLDETINNEVEGLPPIVMMLHGDEAHRFLRRNYADNKAMIDQSAKLAAYNVVKVQICATWLKSNNYDNSDLFPFVSPVPYGAAELERLASEEGYTEYSVNL</sequence>
<name>A0A812UH27_9DINO</name>
<gene>
    <name evidence="1" type="ORF">SNEC2469_LOCUS16389</name>
</gene>
<dbReference type="CDD" id="cd06558">
    <property type="entry name" value="crotonase-like"/>
    <property type="match status" value="2"/>
</dbReference>
<dbReference type="EMBL" id="CAJNJA010026807">
    <property type="protein sequence ID" value="CAE7565150.1"/>
    <property type="molecule type" value="Genomic_DNA"/>
</dbReference>
<dbReference type="PANTHER" id="PTHR11941:SF133">
    <property type="entry name" value="1,2-EPOXYPHENYLACETYL-COA ISOMERASE"/>
    <property type="match status" value="1"/>
</dbReference>
<dbReference type="InterPro" id="IPR029045">
    <property type="entry name" value="ClpP/crotonase-like_dom_sf"/>
</dbReference>
<protein>
    <recommendedName>
        <fullName evidence="3">Enoyl-CoA hydratase/isomerase family protein</fullName>
    </recommendedName>
</protein>
<proteinExistence type="predicted"/>
<dbReference type="AlphaFoldDB" id="A0A812UH27"/>
<dbReference type="Pfam" id="PF00378">
    <property type="entry name" value="ECH_1"/>
    <property type="match status" value="2"/>
</dbReference>
<accession>A0A812UH27</accession>
<dbReference type="SUPFAM" id="SSF52096">
    <property type="entry name" value="ClpP/crotonase"/>
    <property type="match status" value="2"/>
</dbReference>
<evidence type="ECO:0000313" key="1">
    <source>
        <dbReference type="EMBL" id="CAE7565150.1"/>
    </source>
</evidence>
<keyword evidence="2" id="KW-1185">Reference proteome</keyword>
<dbReference type="InterPro" id="IPR001753">
    <property type="entry name" value="Enoyl-CoA_hydra/iso"/>
</dbReference>
<organism evidence="1 2">
    <name type="scientific">Symbiodinium necroappetens</name>
    <dbReference type="NCBI Taxonomy" id="1628268"/>
    <lineage>
        <taxon>Eukaryota</taxon>
        <taxon>Sar</taxon>
        <taxon>Alveolata</taxon>
        <taxon>Dinophyceae</taxon>
        <taxon>Suessiales</taxon>
        <taxon>Symbiodiniaceae</taxon>
        <taxon>Symbiodinium</taxon>
    </lineage>
</organism>
<dbReference type="GO" id="GO:0006635">
    <property type="term" value="P:fatty acid beta-oxidation"/>
    <property type="evidence" value="ECO:0007669"/>
    <property type="project" value="TreeGrafter"/>
</dbReference>
<dbReference type="Proteomes" id="UP000601435">
    <property type="component" value="Unassembled WGS sequence"/>
</dbReference>
<dbReference type="InterPro" id="IPR027396">
    <property type="entry name" value="DsrEFH-like"/>
</dbReference>
<reference evidence="1" key="1">
    <citation type="submission" date="2021-02" db="EMBL/GenBank/DDBJ databases">
        <authorList>
            <person name="Dougan E. K."/>
            <person name="Rhodes N."/>
            <person name="Thang M."/>
            <person name="Chan C."/>
        </authorList>
    </citation>
    <scope>NUCLEOTIDE SEQUENCE</scope>
</reference>
<evidence type="ECO:0008006" key="3">
    <source>
        <dbReference type="Google" id="ProtNLM"/>
    </source>
</evidence>
<dbReference type="Gene3D" id="3.90.226.10">
    <property type="entry name" value="2-enoyl-CoA Hydratase, Chain A, domain 1"/>
    <property type="match status" value="2"/>
</dbReference>
<dbReference type="Gene3D" id="3.40.1260.10">
    <property type="entry name" value="DsrEFH-like"/>
    <property type="match status" value="1"/>
</dbReference>
<dbReference type="OrthoDB" id="448450at2759"/>
<evidence type="ECO:0000313" key="2">
    <source>
        <dbReference type="Proteomes" id="UP000601435"/>
    </source>
</evidence>
<dbReference type="PANTHER" id="PTHR11941">
    <property type="entry name" value="ENOYL-COA HYDRATASE-RELATED"/>
    <property type="match status" value="1"/>
</dbReference>
<comment type="caution">
    <text evidence="1">The sequence shown here is derived from an EMBL/GenBank/DDBJ whole genome shotgun (WGS) entry which is preliminary data.</text>
</comment>